<dbReference type="HOGENOM" id="CLU_3147999_0_0_2"/>
<dbReference type="EMBL" id="CP004144">
    <property type="protein sequence ID" value="AGF98618.1"/>
    <property type="molecule type" value="Genomic_DNA"/>
</dbReference>
<accession>M1QEE1</accession>
<protein>
    <submittedName>
        <fullName evidence="1">Uncharacterized protein</fullName>
    </submittedName>
</protein>
<dbReference type="Proteomes" id="UP000011718">
    <property type="component" value="Chromosome"/>
</dbReference>
<dbReference type="AlphaFoldDB" id="M1QEE1"/>
<dbReference type="BioCyc" id="MMAZ1236903:G139K-3207-MONOMER"/>
<reference evidence="1 2" key="1">
    <citation type="journal article" date="2013" name="Genome Announc.">
        <title>Complete Genome of a Methanosarcina mazei Strain Isolated from Sediment Samples from an Amazonian Flooded Area.</title>
        <authorList>
            <person name="Assis das Gracas D."/>
            <person name="Thiago Juca Ramos R."/>
            <person name="Vieira Araujo A.C."/>
            <person name="Zahlouth R."/>
            <person name="Ribeiro Carneiro A."/>
            <person name="Souza Lopes T."/>
            <person name="Azevedo Barauna R."/>
            <person name="Azevedo V."/>
            <person name="Cruz Schneider M.P."/>
            <person name="Pellizari V.H."/>
            <person name="Silva A."/>
        </authorList>
    </citation>
    <scope>NUCLEOTIDE SEQUENCE [LARGE SCALE GENOMIC DNA]</scope>
    <source>
        <strain evidence="1 2">Tuc01</strain>
    </source>
</reference>
<sequence>MIISFQEYSKIKNSGHKGQFLENANREKFPFRRFQYMNKLVNVDDFLI</sequence>
<proteinExistence type="predicted"/>
<evidence type="ECO:0000313" key="1">
    <source>
        <dbReference type="EMBL" id="AGF98618.1"/>
    </source>
</evidence>
<evidence type="ECO:0000313" key="2">
    <source>
        <dbReference type="Proteomes" id="UP000011718"/>
    </source>
</evidence>
<gene>
    <name evidence="1" type="ORF">MmTuc01_3364</name>
</gene>
<dbReference type="KEGG" id="mmaz:MmTuc01_3364"/>
<organism evidence="1 2">
    <name type="scientific">Methanosarcina mazei Tuc01</name>
    <dbReference type="NCBI Taxonomy" id="1236903"/>
    <lineage>
        <taxon>Archaea</taxon>
        <taxon>Methanobacteriati</taxon>
        <taxon>Methanobacteriota</taxon>
        <taxon>Stenosarchaea group</taxon>
        <taxon>Methanomicrobia</taxon>
        <taxon>Methanosarcinales</taxon>
        <taxon>Methanosarcinaceae</taxon>
        <taxon>Methanosarcina</taxon>
    </lineage>
</organism>
<name>M1QEE1_METMZ</name>